<dbReference type="WBParaSite" id="nOo.2.0.1.t06289-RA">
    <property type="protein sequence ID" value="nOo.2.0.1.t06289-RA"/>
    <property type="gene ID" value="nOo.2.0.1.g06289"/>
</dbReference>
<dbReference type="AlphaFoldDB" id="A0A182EDY7"/>
<evidence type="ECO:0000313" key="3">
    <source>
        <dbReference type="EMBL" id="VDK81827.1"/>
    </source>
</evidence>
<accession>A0A182EDY7</accession>
<keyword evidence="2" id="KW-1133">Transmembrane helix</keyword>
<organism evidence="5">
    <name type="scientific">Onchocerca ochengi</name>
    <name type="common">Filarial nematode worm</name>
    <dbReference type="NCBI Taxonomy" id="42157"/>
    <lineage>
        <taxon>Eukaryota</taxon>
        <taxon>Metazoa</taxon>
        <taxon>Ecdysozoa</taxon>
        <taxon>Nematoda</taxon>
        <taxon>Chromadorea</taxon>
        <taxon>Rhabditida</taxon>
        <taxon>Spirurina</taxon>
        <taxon>Spiruromorpha</taxon>
        <taxon>Filarioidea</taxon>
        <taxon>Onchocercidae</taxon>
        <taxon>Onchocerca</taxon>
    </lineage>
</organism>
<keyword evidence="4" id="KW-1185">Reference proteome</keyword>
<reference evidence="5" key="1">
    <citation type="submission" date="2016-06" db="UniProtKB">
        <authorList>
            <consortium name="WormBaseParasite"/>
        </authorList>
    </citation>
    <scope>IDENTIFICATION</scope>
</reference>
<sequence>MHITIIITGGSSSSSSSSEERSNARCFSSDNRNSRCDVSMLFSRTMFLPTLCRMMMLLLQLSTESQLEMLLLLTTIATTATATAACYCSCLFNTDARTPACTIAKAVSASDGATRTSSLPEGYSA</sequence>
<dbReference type="EMBL" id="UYRW01001912">
    <property type="protein sequence ID" value="VDK81827.1"/>
    <property type="molecule type" value="Genomic_DNA"/>
</dbReference>
<evidence type="ECO:0000256" key="1">
    <source>
        <dbReference type="SAM" id="MobiDB-lite"/>
    </source>
</evidence>
<keyword evidence="2" id="KW-0812">Transmembrane</keyword>
<keyword evidence="2" id="KW-0472">Membrane</keyword>
<name>A0A182EDY7_ONCOC</name>
<evidence type="ECO:0000313" key="4">
    <source>
        <dbReference type="Proteomes" id="UP000271087"/>
    </source>
</evidence>
<protein>
    <submittedName>
        <fullName evidence="5">Secreted protein</fullName>
    </submittedName>
</protein>
<feature type="transmembrane region" description="Helical" evidence="2">
    <location>
        <begin position="41"/>
        <end position="63"/>
    </location>
</feature>
<evidence type="ECO:0000256" key="2">
    <source>
        <dbReference type="SAM" id="Phobius"/>
    </source>
</evidence>
<feature type="transmembrane region" description="Helical" evidence="2">
    <location>
        <begin position="69"/>
        <end position="92"/>
    </location>
</feature>
<reference evidence="3 4" key="2">
    <citation type="submission" date="2018-08" db="EMBL/GenBank/DDBJ databases">
        <authorList>
            <person name="Laetsch R D."/>
            <person name="Stevens L."/>
            <person name="Kumar S."/>
            <person name="Blaxter L. M."/>
        </authorList>
    </citation>
    <scope>NUCLEOTIDE SEQUENCE [LARGE SCALE GENOMIC DNA]</scope>
</reference>
<evidence type="ECO:0000313" key="5">
    <source>
        <dbReference type="WBParaSite" id="nOo.2.0.1.t06289-RA"/>
    </source>
</evidence>
<gene>
    <name evidence="3" type="ORF">NOO_LOCUS6289</name>
</gene>
<proteinExistence type="predicted"/>
<feature type="compositionally biased region" description="Low complexity" evidence="1">
    <location>
        <begin position="1"/>
        <end position="17"/>
    </location>
</feature>
<feature type="region of interest" description="Disordered" evidence="1">
    <location>
        <begin position="1"/>
        <end position="26"/>
    </location>
</feature>
<dbReference type="Proteomes" id="UP000271087">
    <property type="component" value="Unassembled WGS sequence"/>
</dbReference>